<evidence type="ECO:0000256" key="5">
    <source>
        <dbReference type="SAM" id="Phobius"/>
    </source>
</evidence>
<feature type="transmembrane region" description="Helical" evidence="5">
    <location>
        <begin position="310"/>
        <end position="338"/>
    </location>
</feature>
<feature type="transmembrane region" description="Helical" evidence="5">
    <location>
        <begin position="91"/>
        <end position="112"/>
    </location>
</feature>
<feature type="transmembrane region" description="Helical" evidence="5">
    <location>
        <begin position="12"/>
        <end position="30"/>
    </location>
</feature>
<keyword evidence="7" id="KW-1185">Reference proteome</keyword>
<feature type="non-terminal residue" evidence="6">
    <location>
        <position position="1"/>
    </location>
</feature>
<reference evidence="6 7" key="1">
    <citation type="journal article" date="2019" name="PLoS ONE">
        <title>Genomic analyses reveal an absence of contemporary introgressive admixture between fin whales and blue whales, despite known hybrids.</title>
        <authorList>
            <person name="Westbury M.V."/>
            <person name="Petersen B."/>
            <person name="Lorenzen E.D."/>
        </authorList>
    </citation>
    <scope>NUCLEOTIDE SEQUENCE [LARGE SCALE GENOMIC DNA]</scope>
    <source>
        <strain evidence="6">FinWhale-01</strain>
    </source>
</reference>
<keyword evidence="2 5" id="KW-0812">Transmembrane</keyword>
<dbReference type="EMBL" id="SGJD01001735">
    <property type="protein sequence ID" value="KAB0398528.1"/>
    <property type="molecule type" value="Genomic_DNA"/>
</dbReference>
<dbReference type="AlphaFoldDB" id="A0A643CF17"/>
<feature type="transmembrane region" description="Helical" evidence="5">
    <location>
        <begin position="226"/>
        <end position="248"/>
    </location>
</feature>
<evidence type="ECO:0008006" key="8">
    <source>
        <dbReference type="Google" id="ProtNLM"/>
    </source>
</evidence>
<feature type="transmembrane region" description="Helical" evidence="5">
    <location>
        <begin position="42"/>
        <end position="70"/>
    </location>
</feature>
<dbReference type="PANTHER" id="PTHR11785">
    <property type="entry name" value="AMINO ACID TRANSPORTER"/>
    <property type="match status" value="1"/>
</dbReference>
<gene>
    <name evidence="6" type="ORF">E2I00_014248</name>
</gene>
<name>A0A643CF17_BALPH</name>
<evidence type="ECO:0000256" key="2">
    <source>
        <dbReference type="ARBA" id="ARBA00022692"/>
    </source>
</evidence>
<evidence type="ECO:0000256" key="4">
    <source>
        <dbReference type="ARBA" id="ARBA00023136"/>
    </source>
</evidence>
<dbReference type="GO" id="GO:0015179">
    <property type="term" value="F:L-amino acid transmembrane transporter activity"/>
    <property type="evidence" value="ECO:0007669"/>
    <property type="project" value="TreeGrafter"/>
</dbReference>
<dbReference type="OrthoDB" id="5982228at2759"/>
<sequence>RKIQLKSVFGYSWGTSFLIVNIIGAGIFVAPKGVLKYSCMNVGLSLCIWAGCALLPIMTSLCSAEIGITFSHCGAHYYCLKRCFGNLISFLNLWITLFLGPGLAASQALLLAGYSIQPFYPSCSVPKLPKKYLALAILWIVGILNFRGVKEWSSVASEMEEAESRTPSVLSFQKPPGGGCSMYITGDQQYLEKKISNHDLLHAICDFALLRVIGELKKPMKTVLKCIFTAFPLVTIVYFLVNISYLTVLTPKEILSSDAVAITRTDRVIPSLTWVIPFGISASLFSNLLINVFESSRVIYIAGQEGQLPLLFNMLNIYSSTFISVLLLVIMASIVVVLKNLIDLINYLYIVVSIWSALSMTGILKLRYQKPNLPRPYKVKVFLPFLLAAIAISLCLVLIPLVKSPHMYYIYVCLFILSGLRFYIPLIYFKLRLLWFEKMTCYLQLLFNICIPEVSDEQMSEVEVGTVKKKNSLLKTHQVPNKD</sequence>
<protein>
    <recommendedName>
        <fullName evidence="8">Solute carrier family 7 member 13</fullName>
    </recommendedName>
</protein>
<dbReference type="InterPro" id="IPR002293">
    <property type="entry name" value="AA/rel_permease1"/>
</dbReference>
<comment type="caution">
    <text evidence="6">The sequence shown here is derived from an EMBL/GenBank/DDBJ whole genome shotgun (WGS) entry which is preliminary data.</text>
</comment>
<dbReference type="InterPro" id="IPR050598">
    <property type="entry name" value="AminoAcid_Transporter"/>
</dbReference>
<evidence type="ECO:0000313" key="7">
    <source>
        <dbReference type="Proteomes" id="UP000437017"/>
    </source>
</evidence>
<accession>A0A643CF17</accession>
<dbReference type="GO" id="GO:0016020">
    <property type="term" value="C:membrane"/>
    <property type="evidence" value="ECO:0007669"/>
    <property type="project" value="UniProtKB-SubCell"/>
</dbReference>
<feature type="transmembrane region" description="Helical" evidence="5">
    <location>
        <begin position="344"/>
        <end position="364"/>
    </location>
</feature>
<dbReference type="Proteomes" id="UP000437017">
    <property type="component" value="Unassembled WGS sequence"/>
</dbReference>
<comment type="subcellular location">
    <subcellularLocation>
        <location evidence="1">Membrane</location>
        <topology evidence="1">Multi-pass membrane protein</topology>
    </subcellularLocation>
</comment>
<keyword evidence="4 5" id="KW-0472">Membrane</keyword>
<feature type="transmembrane region" description="Helical" evidence="5">
    <location>
        <begin position="408"/>
        <end position="429"/>
    </location>
</feature>
<proteinExistence type="predicted"/>
<dbReference type="Gene3D" id="1.20.1740.10">
    <property type="entry name" value="Amino acid/polyamine transporter I"/>
    <property type="match status" value="2"/>
</dbReference>
<evidence type="ECO:0000256" key="1">
    <source>
        <dbReference type="ARBA" id="ARBA00004141"/>
    </source>
</evidence>
<evidence type="ECO:0000313" key="6">
    <source>
        <dbReference type="EMBL" id="KAB0398528.1"/>
    </source>
</evidence>
<dbReference type="PIRSF" id="PIRSF006060">
    <property type="entry name" value="AA_transporter"/>
    <property type="match status" value="1"/>
</dbReference>
<evidence type="ECO:0000256" key="3">
    <source>
        <dbReference type="ARBA" id="ARBA00022989"/>
    </source>
</evidence>
<organism evidence="6 7">
    <name type="scientific">Balaenoptera physalus</name>
    <name type="common">Fin whale</name>
    <name type="synonym">Balaena physalus</name>
    <dbReference type="NCBI Taxonomy" id="9770"/>
    <lineage>
        <taxon>Eukaryota</taxon>
        <taxon>Metazoa</taxon>
        <taxon>Chordata</taxon>
        <taxon>Craniata</taxon>
        <taxon>Vertebrata</taxon>
        <taxon>Euteleostomi</taxon>
        <taxon>Mammalia</taxon>
        <taxon>Eutheria</taxon>
        <taxon>Laurasiatheria</taxon>
        <taxon>Artiodactyla</taxon>
        <taxon>Whippomorpha</taxon>
        <taxon>Cetacea</taxon>
        <taxon>Mysticeti</taxon>
        <taxon>Balaenopteridae</taxon>
        <taxon>Balaenoptera</taxon>
    </lineage>
</organism>
<dbReference type="Pfam" id="PF13520">
    <property type="entry name" value="AA_permease_2"/>
    <property type="match status" value="2"/>
</dbReference>
<feature type="transmembrane region" description="Helical" evidence="5">
    <location>
        <begin position="385"/>
        <end position="402"/>
    </location>
</feature>
<feature type="transmembrane region" description="Helical" evidence="5">
    <location>
        <begin position="132"/>
        <end position="149"/>
    </location>
</feature>
<dbReference type="PANTHER" id="PTHR11785:SF238">
    <property type="entry name" value="SOLUTE CARRIER FAMILY 7 MEMBER 13"/>
    <property type="match status" value="1"/>
</dbReference>
<keyword evidence="3 5" id="KW-1133">Transmembrane helix</keyword>
<feature type="transmembrane region" description="Helical" evidence="5">
    <location>
        <begin position="268"/>
        <end position="290"/>
    </location>
</feature>